<name>A0A0B7GT85_TREPH</name>
<dbReference type="Proteomes" id="UP000042527">
    <property type="component" value="Unassembled WGS sequence"/>
</dbReference>
<dbReference type="GeneID" id="57752217"/>
<dbReference type="PANTHER" id="PTHR34300:SF2">
    <property type="entry name" value="QUEUOSINE PRECURSOR TRANSPORTER-RELATED"/>
    <property type="match status" value="1"/>
</dbReference>
<feature type="transmembrane region" description="Helical" evidence="1">
    <location>
        <begin position="170"/>
        <end position="191"/>
    </location>
</feature>
<proteinExistence type="inferred from homology"/>
<dbReference type="GO" id="GO:0022857">
    <property type="term" value="F:transmembrane transporter activity"/>
    <property type="evidence" value="ECO:0007669"/>
    <property type="project" value="UniProtKB-UniRule"/>
</dbReference>
<dbReference type="EMBL" id="CDNC01000014">
    <property type="protein sequence ID" value="CEM61854.1"/>
    <property type="molecule type" value="Genomic_DNA"/>
</dbReference>
<evidence type="ECO:0000256" key="1">
    <source>
        <dbReference type="HAMAP-Rule" id="MF_02088"/>
    </source>
</evidence>
<keyword evidence="1" id="KW-1133">Transmembrane helix</keyword>
<dbReference type="RefSeq" id="WP_024752114.1">
    <property type="nucleotide sequence ID" value="NZ_CDNC01000014.1"/>
</dbReference>
<dbReference type="InterPro" id="IPR003744">
    <property type="entry name" value="YhhQ"/>
</dbReference>
<gene>
    <name evidence="2" type="ORF">TPHV1_210087</name>
</gene>
<keyword evidence="3" id="KW-1185">Reference proteome</keyword>
<keyword evidence="1" id="KW-0813">Transport</keyword>
<dbReference type="NCBIfam" id="TIGR00697">
    <property type="entry name" value="queuosine precursor transporter"/>
    <property type="match status" value="1"/>
</dbReference>
<feature type="transmembrane region" description="Helical" evidence="1">
    <location>
        <begin position="45"/>
        <end position="67"/>
    </location>
</feature>
<dbReference type="GO" id="GO:0005886">
    <property type="term" value="C:plasma membrane"/>
    <property type="evidence" value="ECO:0007669"/>
    <property type="project" value="UniProtKB-SubCell"/>
</dbReference>
<dbReference type="PANTHER" id="PTHR34300">
    <property type="entry name" value="QUEUOSINE PRECURSOR TRANSPORTER-RELATED"/>
    <property type="match status" value="1"/>
</dbReference>
<reference evidence="3" key="1">
    <citation type="submission" date="2015-01" db="EMBL/GenBank/DDBJ databases">
        <authorList>
            <person name="Manzoor Shahid"/>
            <person name="Zubair Saima"/>
        </authorList>
    </citation>
    <scope>NUCLEOTIDE SEQUENCE [LARGE SCALE GENOMIC DNA]</scope>
    <source>
        <strain evidence="3">V1</strain>
    </source>
</reference>
<accession>A0A0B7GT85</accession>
<dbReference type="Pfam" id="PF02592">
    <property type="entry name" value="Vut_1"/>
    <property type="match status" value="1"/>
</dbReference>
<comment type="subcellular location">
    <subcellularLocation>
        <location evidence="1">Cell membrane</location>
        <topology evidence="1">Multi-pass membrane protein</topology>
    </subcellularLocation>
</comment>
<organism evidence="2 3">
    <name type="scientific">Treponema phagedenis</name>
    <dbReference type="NCBI Taxonomy" id="162"/>
    <lineage>
        <taxon>Bacteria</taxon>
        <taxon>Pseudomonadati</taxon>
        <taxon>Spirochaetota</taxon>
        <taxon>Spirochaetia</taxon>
        <taxon>Spirochaetales</taxon>
        <taxon>Treponemataceae</taxon>
        <taxon>Treponema</taxon>
    </lineage>
</organism>
<evidence type="ECO:0000313" key="2">
    <source>
        <dbReference type="EMBL" id="CEM61854.1"/>
    </source>
</evidence>
<evidence type="ECO:0000313" key="3">
    <source>
        <dbReference type="Proteomes" id="UP000042527"/>
    </source>
</evidence>
<feature type="transmembrane region" description="Helical" evidence="1">
    <location>
        <begin position="79"/>
        <end position="100"/>
    </location>
</feature>
<dbReference type="HAMAP" id="MF_02088">
    <property type="entry name" value="Q_prec_transport"/>
    <property type="match status" value="1"/>
</dbReference>
<comment type="similarity">
    <text evidence="1">Belongs to the vitamin uptake transporter (VUT/ECF) (TC 2.A.88) family. Q precursor transporter subfamily.</text>
</comment>
<keyword evidence="1" id="KW-0472">Membrane</keyword>
<keyword evidence="1" id="KW-0812">Transmembrane</keyword>
<comment type="function">
    <text evidence="1">Involved in the import of queuosine (Q) precursors, required for Q precursor salvage.</text>
</comment>
<sequence length="236" mass="26668">MENTVMQMETPIVSPKKKNFLPVISGLFVGILLLSNILASKMVQLGPFVFDGGTLLFPFSYIFGDVLAEVYGYKDSRKVIWTGFIMLVFMSANIWLVSVLPAEQEWTFQKDFENILLQMPRIMLGSAFGYFIGEYSNSVVLSKMKVATRGRHLWARTIGSTLVGELLDSVIFVTIAFAGVYSFTVLAIMAFSNYIFKTAIEVVFTPITYKVIDFVKKHEDLDVYDYDVSYSPFPGR</sequence>
<dbReference type="AlphaFoldDB" id="A0A0B7GT85"/>
<feature type="transmembrane region" description="Helical" evidence="1">
    <location>
        <begin position="20"/>
        <end position="39"/>
    </location>
</feature>
<protein>
    <recommendedName>
        <fullName evidence="1">Probable queuosine precursor transporter</fullName>
        <shortName evidence="1">Q precursor transporter</shortName>
    </recommendedName>
</protein>
<keyword evidence="1" id="KW-1003">Cell membrane</keyword>